<accession>D2RPA9</accession>
<evidence type="ECO:0000313" key="1">
    <source>
        <dbReference type="EMBL" id="ADB60143.1"/>
    </source>
</evidence>
<keyword evidence="2" id="KW-1185">Reference proteome</keyword>
<gene>
    <name evidence="1" type="ordered locus">Htur_1253</name>
</gene>
<protein>
    <submittedName>
        <fullName evidence="1">Uncharacterized protein</fullName>
    </submittedName>
</protein>
<name>D2RPA9_HALTV</name>
<dbReference type="Proteomes" id="UP000001903">
    <property type="component" value="Chromosome"/>
</dbReference>
<dbReference type="GeneID" id="8741843"/>
<dbReference type="OrthoDB" id="351114at2157"/>
<reference evidence="1 2" key="1">
    <citation type="journal article" date="2010" name="Stand. Genomic Sci.">
        <title>Complete genome sequence of Haloterrigena turkmenica type strain (4k).</title>
        <authorList>
            <person name="Saunders E."/>
            <person name="Tindall B.J."/>
            <person name="Fahnrich R."/>
            <person name="Lapidus A."/>
            <person name="Copeland A."/>
            <person name="Del Rio T.G."/>
            <person name="Lucas S."/>
            <person name="Chen F."/>
            <person name="Tice H."/>
            <person name="Cheng J.F."/>
            <person name="Han C."/>
            <person name="Detter J.C."/>
            <person name="Bruce D."/>
            <person name="Goodwin L."/>
            <person name="Chain P."/>
            <person name="Pitluck S."/>
            <person name="Pati A."/>
            <person name="Ivanova N."/>
            <person name="Mavromatis K."/>
            <person name="Chen A."/>
            <person name="Palaniappan K."/>
            <person name="Land M."/>
            <person name="Hauser L."/>
            <person name="Chang Y.J."/>
            <person name="Jeffries C.D."/>
            <person name="Brettin T."/>
            <person name="Rohde M."/>
            <person name="Goker M."/>
            <person name="Bristow J."/>
            <person name="Eisen J.A."/>
            <person name="Markowitz V."/>
            <person name="Hugenholtz P."/>
            <person name="Klenk H.P."/>
            <person name="Kyrpides N.C."/>
        </authorList>
    </citation>
    <scope>NUCLEOTIDE SEQUENCE [LARGE SCALE GENOMIC DNA]</scope>
    <source>
        <strain evidence="2">ATCC 51198 / DSM 5511 / JCM 9101 / NCIMB 13204 / VKM B-1734 / 4k</strain>
    </source>
</reference>
<sequence>MTPSERARRTRLWERYVLRGEPHEEVVSEVAAEFDVDEKTIREDLTSISHWLPRLDEFRDMSGVALLMELRANRQQLHQLADQARDAEDITQERKIREEINRAVNFERQLLDSDLKTGLTTGGKTVGEMMDDR</sequence>
<dbReference type="AlphaFoldDB" id="D2RPA9"/>
<dbReference type="eggNOG" id="arCOG13302">
    <property type="taxonomic scope" value="Archaea"/>
</dbReference>
<dbReference type="EMBL" id="CP001860">
    <property type="protein sequence ID" value="ADB60143.1"/>
    <property type="molecule type" value="Genomic_DNA"/>
</dbReference>
<evidence type="ECO:0000313" key="2">
    <source>
        <dbReference type="Proteomes" id="UP000001903"/>
    </source>
</evidence>
<dbReference type="RefSeq" id="WP_012942449.1">
    <property type="nucleotide sequence ID" value="NC_013743.1"/>
</dbReference>
<dbReference type="HOGENOM" id="CLU_1901858_0_0_2"/>
<proteinExistence type="predicted"/>
<dbReference type="KEGG" id="htu:Htur_1253"/>
<organism evidence="1 2">
    <name type="scientific">Haloterrigena turkmenica (strain ATCC 51198 / DSM 5511 / JCM 9101 / NCIMB 13204 / VKM B-1734 / 4k)</name>
    <name type="common">Halococcus turkmenicus</name>
    <dbReference type="NCBI Taxonomy" id="543526"/>
    <lineage>
        <taxon>Archaea</taxon>
        <taxon>Methanobacteriati</taxon>
        <taxon>Methanobacteriota</taxon>
        <taxon>Stenosarchaea group</taxon>
        <taxon>Halobacteria</taxon>
        <taxon>Halobacteriales</taxon>
        <taxon>Natrialbaceae</taxon>
        <taxon>Haloterrigena</taxon>
    </lineage>
</organism>